<dbReference type="GO" id="GO:0016887">
    <property type="term" value="F:ATP hydrolysis activity"/>
    <property type="evidence" value="ECO:0007669"/>
    <property type="project" value="InterPro"/>
</dbReference>
<feature type="compositionally biased region" description="Basic and acidic residues" evidence="1">
    <location>
        <begin position="294"/>
        <end position="307"/>
    </location>
</feature>
<dbReference type="InterPro" id="IPR027417">
    <property type="entry name" value="P-loop_NTPase"/>
</dbReference>
<dbReference type="CDD" id="cd00009">
    <property type="entry name" value="AAA"/>
    <property type="match status" value="1"/>
</dbReference>
<keyword evidence="4" id="KW-1185">Reference proteome</keyword>
<dbReference type="PANTHER" id="PTHR35023:SF1">
    <property type="entry name" value="MG-PROTOPORPHYRIN IX CHELATASE"/>
    <property type="match status" value="1"/>
</dbReference>
<proteinExistence type="predicted"/>
<dbReference type="Gene3D" id="3.40.50.300">
    <property type="entry name" value="P-loop containing nucleotide triphosphate hydrolases"/>
    <property type="match status" value="1"/>
</dbReference>
<evidence type="ECO:0000259" key="2">
    <source>
        <dbReference type="PROSITE" id="PS50234"/>
    </source>
</evidence>
<reference evidence="3" key="1">
    <citation type="submission" date="2022-09" db="EMBL/GenBank/DDBJ databases">
        <title>Aureispira anguillicida sp. nov., isolated from Leptocephalus of Japanese eel Anguilla japonica.</title>
        <authorList>
            <person name="Yuasa K."/>
            <person name="Mekata T."/>
            <person name="Ikunari K."/>
        </authorList>
    </citation>
    <scope>NUCLEOTIDE SEQUENCE</scope>
    <source>
        <strain evidence="3">EL160426</strain>
    </source>
</reference>
<gene>
    <name evidence="3" type="ORF">AsAng_0019080</name>
</gene>
<feature type="region of interest" description="Disordered" evidence="1">
    <location>
        <begin position="283"/>
        <end position="312"/>
    </location>
</feature>
<dbReference type="EMBL" id="AP026867">
    <property type="protein sequence ID" value="BDS11197.1"/>
    <property type="molecule type" value="Genomic_DNA"/>
</dbReference>
<dbReference type="GO" id="GO:0005524">
    <property type="term" value="F:ATP binding"/>
    <property type="evidence" value="ECO:0007669"/>
    <property type="project" value="InterPro"/>
</dbReference>
<dbReference type="Proteomes" id="UP001060919">
    <property type="component" value="Chromosome"/>
</dbReference>
<name>A0A915YDS1_9BACT</name>
<dbReference type="SMART" id="SM00382">
    <property type="entry name" value="AAA"/>
    <property type="match status" value="1"/>
</dbReference>
<dbReference type="Gene3D" id="3.40.50.410">
    <property type="entry name" value="von Willebrand factor, type A domain"/>
    <property type="match status" value="1"/>
</dbReference>
<dbReference type="PANTHER" id="PTHR35023">
    <property type="entry name" value="CHELATASE-RELATED"/>
    <property type="match status" value="1"/>
</dbReference>
<dbReference type="InterPro" id="IPR011704">
    <property type="entry name" value="ATPase_dyneun-rel_AAA"/>
</dbReference>
<dbReference type="AlphaFoldDB" id="A0A915YDS1"/>
<dbReference type="Pfam" id="PF07728">
    <property type="entry name" value="AAA_5"/>
    <property type="match status" value="1"/>
</dbReference>
<sequence>MMTAIFPFTAIVGQETFKLALLLNIIDPTLGGVLAIGDKGTGKTTLVRSLANLMANQDAFPFVNLPIGASEDSLLGQLSLGKLINEKQEHLQLGLLAKANRGFLYIDEINLLNDYLMDMLLDAASMGYYFLEREGFSKKLDSKFCLIGSMNPEEGDLRPQLKDRFGLCVFIQTPQCLEQRVKVIERRLAFDQDAAAFRAKYAQEEQELLEEVLRAKAALNSIVVSPEVLSYSGQLALNNQVEGLRADILLVKTARAFTALNGRTVTTTEDVDAIQHLVLNHRSNALNSSPPPPQEKEENKASQEKQSEPQQQAPNALIKAILPDQHLVTRPHNGGKSKNGTPQRQKEAPKGIAQTASAVKTIDKRKTVGQYLATSKLELKHKREETKTKQQLIFVLDSSGSMLQQQVIAYAKGLIKKWAKKQANSPTTFSLITLFDGAAKLQLEGSKDLNKLLEVVESVETGGKTNLVAAFRTIKKLTAINPTLHYQLIILSDGRFQSKEAATLEDLVLAYQMNCKLVSALHFVDAEQEMVKIGWGAKFAKQLKGTYEVLNIMK</sequence>
<dbReference type="InterPro" id="IPR041628">
    <property type="entry name" value="ChlI/MoxR_AAA_lid"/>
</dbReference>
<dbReference type="CDD" id="cd00198">
    <property type="entry name" value="vWFA"/>
    <property type="match status" value="1"/>
</dbReference>
<dbReference type="SUPFAM" id="SSF52540">
    <property type="entry name" value="P-loop containing nucleoside triphosphate hydrolases"/>
    <property type="match status" value="1"/>
</dbReference>
<accession>A0A915YDS1</accession>
<dbReference type="SUPFAM" id="SSF53300">
    <property type="entry name" value="vWA-like"/>
    <property type="match status" value="1"/>
</dbReference>
<evidence type="ECO:0000313" key="3">
    <source>
        <dbReference type="EMBL" id="BDS11197.1"/>
    </source>
</evidence>
<dbReference type="Gene3D" id="1.10.8.80">
    <property type="entry name" value="Magnesium chelatase subunit I, C-Terminal domain"/>
    <property type="match status" value="1"/>
</dbReference>
<evidence type="ECO:0000256" key="1">
    <source>
        <dbReference type="SAM" id="MobiDB-lite"/>
    </source>
</evidence>
<dbReference type="Pfam" id="PF17863">
    <property type="entry name" value="AAA_lid_2"/>
    <property type="match status" value="1"/>
</dbReference>
<feature type="domain" description="VWFA" evidence="2">
    <location>
        <begin position="391"/>
        <end position="554"/>
    </location>
</feature>
<dbReference type="Pfam" id="PF13519">
    <property type="entry name" value="VWA_2"/>
    <property type="match status" value="1"/>
</dbReference>
<dbReference type="InterPro" id="IPR036465">
    <property type="entry name" value="vWFA_dom_sf"/>
</dbReference>
<dbReference type="PROSITE" id="PS50234">
    <property type="entry name" value="VWFA"/>
    <property type="match status" value="1"/>
</dbReference>
<feature type="region of interest" description="Disordered" evidence="1">
    <location>
        <begin position="328"/>
        <end position="355"/>
    </location>
</feature>
<dbReference type="RefSeq" id="WP_264792400.1">
    <property type="nucleotide sequence ID" value="NZ_AP026867.1"/>
</dbReference>
<dbReference type="KEGG" id="aup:AsAng_0019080"/>
<dbReference type="InterPro" id="IPR002035">
    <property type="entry name" value="VWF_A"/>
</dbReference>
<dbReference type="InterPro" id="IPR003593">
    <property type="entry name" value="AAA+_ATPase"/>
</dbReference>
<evidence type="ECO:0000313" key="4">
    <source>
        <dbReference type="Proteomes" id="UP001060919"/>
    </source>
</evidence>
<dbReference type="InterPro" id="IPR052989">
    <property type="entry name" value="Mg-chelatase_DI-like"/>
</dbReference>
<protein>
    <submittedName>
        <fullName evidence="3">AAA family ATPase</fullName>
    </submittedName>
</protein>
<organism evidence="3 4">
    <name type="scientific">Aureispira anguillae</name>
    <dbReference type="NCBI Taxonomy" id="2864201"/>
    <lineage>
        <taxon>Bacteria</taxon>
        <taxon>Pseudomonadati</taxon>
        <taxon>Bacteroidota</taxon>
        <taxon>Saprospiria</taxon>
        <taxon>Saprospirales</taxon>
        <taxon>Saprospiraceae</taxon>
        <taxon>Aureispira</taxon>
    </lineage>
</organism>